<dbReference type="AlphaFoldDB" id="A0A448WAU3"/>
<name>A0A448WAU3_9PLAT</name>
<gene>
    <name evidence="1" type="ORF">PXEA_LOCUS665</name>
</gene>
<protein>
    <submittedName>
        <fullName evidence="1">Uncharacterized protein</fullName>
    </submittedName>
</protein>
<evidence type="ECO:0000313" key="2">
    <source>
        <dbReference type="Proteomes" id="UP000784294"/>
    </source>
</evidence>
<proteinExistence type="predicted"/>
<dbReference type="EMBL" id="CAAALY010001308">
    <property type="protein sequence ID" value="VEL07225.1"/>
    <property type="molecule type" value="Genomic_DNA"/>
</dbReference>
<comment type="caution">
    <text evidence="1">The sequence shown here is derived from an EMBL/GenBank/DDBJ whole genome shotgun (WGS) entry which is preliminary data.</text>
</comment>
<accession>A0A448WAU3</accession>
<dbReference type="Proteomes" id="UP000784294">
    <property type="component" value="Unassembled WGS sequence"/>
</dbReference>
<reference evidence="1" key="1">
    <citation type="submission" date="2018-11" db="EMBL/GenBank/DDBJ databases">
        <authorList>
            <consortium name="Pathogen Informatics"/>
        </authorList>
    </citation>
    <scope>NUCLEOTIDE SEQUENCE</scope>
</reference>
<sequence>MLTITPLGDKADVKFKTTRLRAAPSWPSDTFAGVNEGDGKFRFLETLTCIHGSRDKCLKLVYLAHRLACHAAISPAIQTPPKRK</sequence>
<evidence type="ECO:0000313" key="1">
    <source>
        <dbReference type="EMBL" id="VEL07225.1"/>
    </source>
</evidence>
<organism evidence="1 2">
    <name type="scientific">Protopolystoma xenopodis</name>
    <dbReference type="NCBI Taxonomy" id="117903"/>
    <lineage>
        <taxon>Eukaryota</taxon>
        <taxon>Metazoa</taxon>
        <taxon>Spiralia</taxon>
        <taxon>Lophotrochozoa</taxon>
        <taxon>Platyhelminthes</taxon>
        <taxon>Monogenea</taxon>
        <taxon>Polyopisthocotylea</taxon>
        <taxon>Polystomatidea</taxon>
        <taxon>Polystomatidae</taxon>
        <taxon>Protopolystoma</taxon>
    </lineage>
</organism>
<keyword evidence="2" id="KW-1185">Reference proteome</keyword>